<reference evidence="3" key="2">
    <citation type="submission" date="2023-07" db="EMBL/GenBank/DDBJ databases">
        <authorList>
            <person name="Shen H."/>
        </authorList>
    </citation>
    <scope>NUCLEOTIDE SEQUENCE</scope>
    <source>
        <strain evidence="3">TNR-22</strain>
    </source>
</reference>
<dbReference type="Proteomes" id="UP001174932">
    <property type="component" value="Unassembled WGS sequence"/>
</dbReference>
<evidence type="ECO:0000256" key="1">
    <source>
        <dbReference type="SAM" id="Phobius"/>
    </source>
</evidence>
<keyword evidence="1" id="KW-0812">Transmembrane</keyword>
<dbReference type="EMBL" id="JAUOZU010000003">
    <property type="protein sequence ID" value="MDO6963054.1"/>
    <property type="molecule type" value="Genomic_DNA"/>
</dbReference>
<name>A0ABT8YIE8_9HYPH</name>
<keyword evidence="1" id="KW-1133">Transmembrane helix</keyword>
<sequence>MKLLVLFFALFASLSSTSQAATYQELFGKLPENPELAEIVKTIDFQQGKIDLPVAEASLKLGKDFYYLGGEDTEKVLVKIWGNPPGAANGTLGMIFPVQFAPESQGAWGSIITWDEEGHVSDDDAAATNFDAVLADLKQQTLDANPERTKEGYEPITLVGWASPPHYDRDRHVLHWARDLLFGTDQATPHTLNYQMRVLGREGVVGLNFVAGMDQLEQVKQSIEPTMDIIAFNPGKAYDDYVEGDKLAAYGLGGLIAAGAGAKIAAKLGFLAIFLAFFKKAGVVVVLALGALLKPVLGLFRRKQPEPVAQTVAEPENKDQDA</sequence>
<feature type="signal peptide" evidence="2">
    <location>
        <begin position="1"/>
        <end position="20"/>
    </location>
</feature>
<dbReference type="RefSeq" id="WP_304374946.1">
    <property type="nucleotide sequence ID" value="NZ_JAUOZU010000003.1"/>
</dbReference>
<dbReference type="InterPro" id="IPR018682">
    <property type="entry name" value="DUF2167_membr"/>
</dbReference>
<evidence type="ECO:0000256" key="2">
    <source>
        <dbReference type="SAM" id="SignalP"/>
    </source>
</evidence>
<organism evidence="3 4">
    <name type="scientific">Rhizobium alvei</name>
    <dbReference type="NCBI Taxonomy" id="1132659"/>
    <lineage>
        <taxon>Bacteria</taxon>
        <taxon>Pseudomonadati</taxon>
        <taxon>Pseudomonadota</taxon>
        <taxon>Alphaproteobacteria</taxon>
        <taxon>Hyphomicrobiales</taxon>
        <taxon>Rhizobiaceae</taxon>
        <taxon>Rhizobium/Agrobacterium group</taxon>
        <taxon>Rhizobium</taxon>
    </lineage>
</organism>
<evidence type="ECO:0000313" key="3">
    <source>
        <dbReference type="EMBL" id="MDO6963054.1"/>
    </source>
</evidence>
<proteinExistence type="predicted"/>
<keyword evidence="4" id="KW-1185">Reference proteome</keyword>
<feature type="chain" id="PRO_5045055291" evidence="2">
    <location>
        <begin position="21"/>
        <end position="322"/>
    </location>
</feature>
<evidence type="ECO:0000313" key="4">
    <source>
        <dbReference type="Proteomes" id="UP001174932"/>
    </source>
</evidence>
<dbReference type="Pfam" id="PF09935">
    <property type="entry name" value="DUF2167"/>
    <property type="match status" value="1"/>
</dbReference>
<reference evidence="3" key="1">
    <citation type="journal article" date="2015" name="Int. J. Syst. Evol. Microbiol.">
        <title>Rhizobium alvei sp. nov., isolated from a freshwater river.</title>
        <authorList>
            <person name="Sheu S.Y."/>
            <person name="Huang H.W."/>
            <person name="Young C.C."/>
            <person name="Chen W.M."/>
        </authorList>
    </citation>
    <scope>NUCLEOTIDE SEQUENCE</scope>
    <source>
        <strain evidence="3">TNR-22</strain>
    </source>
</reference>
<comment type="caution">
    <text evidence="3">The sequence shown here is derived from an EMBL/GenBank/DDBJ whole genome shotgun (WGS) entry which is preliminary data.</text>
</comment>
<protein>
    <submittedName>
        <fullName evidence="3">DUF2167 domain-containing protein</fullName>
    </submittedName>
</protein>
<accession>A0ABT8YIE8</accession>
<feature type="transmembrane region" description="Helical" evidence="1">
    <location>
        <begin position="268"/>
        <end position="293"/>
    </location>
</feature>
<keyword evidence="1" id="KW-0472">Membrane</keyword>
<keyword evidence="2" id="KW-0732">Signal</keyword>
<gene>
    <name evidence="3" type="ORF">Q4481_03740</name>
</gene>